<dbReference type="PROSITE" id="PS51257">
    <property type="entry name" value="PROKAR_LIPOPROTEIN"/>
    <property type="match status" value="1"/>
</dbReference>
<dbReference type="EMBL" id="BDCO01000002">
    <property type="protein sequence ID" value="GAT34293.1"/>
    <property type="molecule type" value="Genomic_DNA"/>
</dbReference>
<dbReference type="InParanoid" id="A0A146GAL3"/>
<evidence type="ECO:0000313" key="2">
    <source>
        <dbReference type="EMBL" id="GAT34293.1"/>
    </source>
</evidence>
<protein>
    <submittedName>
        <fullName evidence="2">Right handed beta helix region</fullName>
    </submittedName>
</protein>
<feature type="chain" id="PRO_5007524881" evidence="1">
    <location>
        <begin position="21"/>
        <end position="577"/>
    </location>
</feature>
<keyword evidence="3" id="KW-1185">Reference proteome</keyword>
<reference evidence="3" key="1">
    <citation type="journal article" date="2017" name="Genome Announc.">
        <title>Draft Genome Sequence of Terrimicrobium sacchariphilum NM-5T, a Facultative Anaerobic Soil Bacterium of the Class Spartobacteria.</title>
        <authorList>
            <person name="Qiu Y.L."/>
            <person name="Tourlousse D.M."/>
            <person name="Matsuura N."/>
            <person name="Ohashi A."/>
            <person name="Sekiguchi Y."/>
        </authorList>
    </citation>
    <scope>NUCLEOTIDE SEQUENCE [LARGE SCALE GENOMIC DNA]</scope>
    <source>
        <strain evidence="3">NM-5</strain>
    </source>
</reference>
<dbReference type="AlphaFoldDB" id="A0A146GAL3"/>
<dbReference type="STRING" id="690879.TSACC_22718"/>
<dbReference type="InterPro" id="IPR006626">
    <property type="entry name" value="PbH1"/>
</dbReference>
<name>A0A146GAL3_TERSA</name>
<dbReference type="OrthoDB" id="175424at2"/>
<dbReference type="Proteomes" id="UP000076023">
    <property type="component" value="Unassembled WGS sequence"/>
</dbReference>
<accession>A0A146GAL3</accession>
<dbReference type="InterPro" id="IPR011050">
    <property type="entry name" value="Pectin_lyase_fold/virulence"/>
</dbReference>
<dbReference type="InterPro" id="IPR012334">
    <property type="entry name" value="Pectin_lyas_fold"/>
</dbReference>
<gene>
    <name evidence="2" type="ORF">TSACC_22718</name>
</gene>
<sequence>MKKPLTFILLLALSGACVSADEAFDLKAALATMQRKGEKSLKVPAGTYRLPEAGLALSGLTDVTLDLSGVTLIATSFDRPALNLMDCRNVTIKGLTVDYDPLPFTQGSVTAVNREARTVEFAVHEGYPSLTSEYLVTRFHLFEKQEHRWKKDAPDYYVSRTERIDDRHGRFVFGPDSPGLDRIEVGDRVALNIREAPAISISSGTSGTVMEDCTIHASPGLGVIIRFAEDSGTYRRLKILPGPRPAGATEPRLLSTCADGLNAAYTRKGPVLEDCEFAYMGDDSLNVHGTILPVLEVYEDGSFLSVRPQKGEVFDLVVKPDDDLHFLQAPTYAITGRSKIASFERVAGDSDQWRAQARKIWPTFGSKGEMTFFRVRLQSPSGEAKPGMFFEIPATAAGGYVVRDCYFHDHRARGLRLMGGDGLVENNRFERIKGVAISIGPSFAFWREAGWCRNVTIRKNEIHDVGEGTNLRLPDSYTVGAISVIARVDPTPGGRIDYFPGNEDILIEGNTIDGSSVGAIQICAAKNTTVKDNIIRNVCLAHATDAGREYGLLSGRPIDVTQAEVELENNQLPPTQP</sequence>
<dbReference type="SMART" id="SM00710">
    <property type="entry name" value="PbH1"/>
    <property type="match status" value="6"/>
</dbReference>
<dbReference type="Gene3D" id="2.160.20.10">
    <property type="entry name" value="Single-stranded right-handed beta-helix, Pectin lyase-like"/>
    <property type="match status" value="2"/>
</dbReference>
<organism evidence="2 3">
    <name type="scientific">Terrimicrobium sacchariphilum</name>
    <dbReference type="NCBI Taxonomy" id="690879"/>
    <lineage>
        <taxon>Bacteria</taxon>
        <taxon>Pseudomonadati</taxon>
        <taxon>Verrucomicrobiota</taxon>
        <taxon>Terrimicrobiia</taxon>
        <taxon>Terrimicrobiales</taxon>
        <taxon>Terrimicrobiaceae</taxon>
        <taxon>Terrimicrobium</taxon>
    </lineage>
</organism>
<dbReference type="SUPFAM" id="SSF51126">
    <property type="entry name" value="Pectin lyase-like"/>
    <property type="match status" value="1"/>
</dbReference>
<feature type="signal peptide" evidence="1">
    <location>
        <begin position="1"/>
        <end position="20"/>
    </location>
</feature>
<evidence type="ECO:0000256" key="1">
    <source>
        <dbReference type="SAM" id="SignalP"/>
    </source>
</evidence>
<evidence type="ECO:0000313" key="3">
    <source>
        <dbReference type="Proteomes" id="UP000076023"/>
    </source>
</evidence>
<comment type="caution">
    <text evidence="2">The sequence shown here is derived from an EMBL/GenBank/DDBJ whole genome shotgun (WGS) entry which is preliminary data.</text>
</comment>
<keyword evidence="1" id="KW-0732">Signal</keyword>
<dbReference type="RefSeq" id="WP_075079937.1">
    <property type="nucleotide sequence ID" value="NZ_BDCO01000002.1"/>
</dbReference>
<proteinExistence type="predicted"/>